<sequence>MTTAEHPLPAQPHVKAARKAEGFATPKEDKKPQCARFLPKRVLPIVFLPGIMGSNLKLSPERQAMLKRKDNIAWRPDHLGAASATGAANLSPYERQLALDPGHTSVDIYNPSGEDDVSGDERNANVKLSKELGSPLLVDDPATASDGRTAVQKARARGWGEVYFGSYGELLQYLESRLNNIFREGKLRLEWRDVVDVDPTRWQAAPKPALQALKEEELKQVADGCWFPVYAFGYNWLQSNGTSAKFIAARIRNVITGLCDLGYECNQVIVVTHSMGGLVGRALIHPNYGNALGDVLGMVHGVMPAIGAPAGYKRMRAGFEDPGMKNNLFGSIGAKVAGNVGDEVTAVLANSPGALELLPSDDYGNGWLQVIYRNQLLEAWPKDGNPYAEIYKLKGKWFALLRESWINPSGLQTDQGGGNFGRTCRYLDKARIFHQEIANTFHPNSFAHYGVGTDRTSYGEVIWEISKHCADPSGWQNWPIVSDSRQGVLEVARWEPDQPNQQFAPRIGTARPNSIYATLMPPTSAGDQTVPVRSADKQLESGKMRGVFRQRGYEHQSSYRHPHAIASTLYSIVRIAQQAKWRCKGEQ</sequence>
<dbReference type="InterPro" id="IPR029058">
    <property type="entry name" value="AB_hydrolase_fold"/>
</dbReference>
<evidence type="ECO:0000256" key="1">
    <source>
        <dbReference type="SAM" id="MobiDB-lite"/>
    </source>
</evidence>
<feature type="compositionally biased region" description="Basic and acidic residues" evidence="1">
    <location>
        <begin position="18"/>
        <end position="31"/>
    </location>
</feature>
<reference evidence="2 3" key="1">
    <citation type="journal article" date="2019" name="Int. J. Syst. Evol. Microbiol.">
        <title>The Draft Whole-Genome Sequence of the Antibiotic Producer Empedobacter haloabium ATCC 31962 Provides Indications for Its Taxonomic Reclassification.</title>
        <authorList>
            <person name="Miess H."/>
            <person name="Arlt P."/>
            <person name="Apel A.K."/>
            <person name="Weber T."/>
            <person name="Nieselt K."/>
            <person name="Hanssen F."/>
            <person name="Czemmel S."/>
            <person name="Nahnsen S."/>
            <person name="Gross H."/>
        </authorList>
    </citation>
    <scope>NUCLEOTIDE SEQUENCE [LARGE SCALE GENOMIC DNA]</scope>
    <source>
        <strain evidence="2 3">ATCC 31962</strain>
    </source>
</reference>
<protein>
    <recommendedName>
        <fullName evidence="4">Alpha/beta hydrolase</fullName>
    </recommendedName>
</protein>
<evidence type="ECO:0000313" key="3">
    <source>
        <dbReference type="Proteomes" id="UP000321323"/>
    </source>
</evidence>
<gene>
    <name evidence="2" type="ORF">E7V67_018340</name>
</gene>
<dbReference type="EMBL" id="CP136508">
    <property type="protein sequence ID" value="WUR11650.1"/>
    <property type="molecule type" value="Genomic_DNA"/>
</dbReference>
<dbReference type="Proteomes" id="UP000321323">
    <property type="component" value="Chromosome"/>
</dbReference>
<proteinExistence type="predicted"/>
<dbReference type="Gene3D" id="3.40.50.1820">
    <property type="entry name" value="alpha/beta hydrolase"/>
    <property type="match status" value="1"/>
</dbReference>
<name>A0ABZ1UG19_9BURK</name>
<dbReference type="SUPFAM" id="SSF53474">
    <property type="entry name" value="alpha/beta-Hydrolases"/>
    <property type="match status" value="1"/>
</dbReference>
<organism evidence="2 3">
    <name type="scientific">[Empedobacter] haloabium</name>
    <dbReference type="NCBI Taxonomy" id="592317"/>
    <lineage>
        <taxon>Bacteria</taxon>
        <taxon>Pseudomonadati</taxon>
        <taxon>Pseudomonadota</taxon>
        <taxon>Betaproteobacteria</taxon>
        <taxon>Burkholderiales</taxon>
        <taxon>Oxalobacteraceae</taxon>
        <taxon>Telluria group</taxon>
        <taxon>Telluria group incertae sedis</taxon>
    </lineage>
</organism>
<evidence type="ECO:0000313" key="2">
    <source>
        <dbReference type="EMBL" id="WUR11650.1"/>
    </source>
</evidence>
<feature type="region of interest" description="Disordered" evidence="1">
    <location>
        <begin position="1"/>
        <end position="31"/>
    </location>
</feature>
<accession>A0ABZ1UG19</accession>
<evidence type="ECO:0008006" key="4">
    <source>
        <dbReference type="Google" id="ProtNLM"/>
    </source>
</evidence>
<keyword evidence="3" id="KW-1185">Reference proteome</keyword>